<accession>A0ACB8VM78</accession>
<sequence length="83" mass="8821">MEVAVKEAEAKTTTAEVVAVETQVTDNKDTSVETVASEKSEQPEITTAERSAAPQTPSTEKTEPTQMLTGAVFSHKKVLSQGV</sequence>
<name>A0ACB8VM78_9TELE</name>
<dbReference type="Proteomes" id="UP000831701">
    <property type="component" value="Chromosome 19"/>
</dbReference>
<organism evidence="1 2">
    <name type="scientific">Scortum barcoo</name>
    <name type="common">barcoo grunter</name>
    <dbReference type="NCBI Taxonomy" id="214431"/>
    <lineage>
        <taxon>Eukaryota</taxon>
        <taxon>Metazoa</taxon>
        <taxon>Chordata</taxon>
        <taxon>Craniata</taxon>
        <taxon>Vertebrata</taxon>
        <taxon>Euteleostomi</taxon>
        <taxon>Actinopterygii</taxon>
        <taxon>Neopterygii</taxon>
        <taxon>Teleostei</taxon>
        <taxon>Neoteleostei</taxon>
        <taxon>Acanthomorphata</taxon>
        <taxon>Eupercaria</taxon>
        <taxon>Centrarchiformes</taxon>
        <taxon>Terapontoidei</taxon>
        <taxon>Terapontidae</taxon>
        <taxon>Scortum</taxon>
    </lineage>
</organism>
<dbReference type="EMBL" id="CM041549">
    <property type="protein sequence ID" value="KAI3356702.1"/>
    <property type="molecule type" value="Genomic_DNA"/>
</dbReference>
<protein>
    <submittedName>
        <fullName evidence="1">Uncharacterized protein</fullName>
    </submittedName>
</protein>
<reference evidence="1" key="1">
    <citation type="submission" date="2022-04" db="EMBL/GenBank/DDBJ databases">
        <title>Jade perch genome.</title>
        <authorList>
            <person name="Chao B."/>
        </authorList>
    </citation>
    <scope>NUCLEOTIDE SEQUENCE</scope>
    <source>
        <strain evidence="1">CB-2022</strain>
    </source>
</reference>
<gene>
    <name evidence="1" type="ORF">L3Q82_003387</name>
</gene>
<comment type="caution">
    <text evidence="1">The sequence shown here is derived from an EMBL/GenBank/DDBJ whole genome shotgun (WGS) entry which is preliminary data.</text>
</comment>
<proteinExistence type="predicted"/>
<evidence type="ECO:0000313" key="1">
    <source>
        <dbReference type="EMBL" id="KAI3356702.1"/>
    </source>
</evidence>
<evidence type="ECO:0000313" key="2">
    <source>
        <dbReference type="Proteomes" id="UP000831701"/>
    </source>
</evidence>
<keyword evidence="2" id="KW-1185">Reference proteome</keyword>